<dbReference type="GO" id="GO:0000162">
    <property type="term" value="P:L-tryptophan biosynthetic process"/>
    <property type="evidence" value="ECO:0007669"/>
    <property type="project" value="UniProtKB-KW"/>
</dbReference>
<evidence type="ECO:0000256" key="3">
    <source>
        <dbReference type="ARBA" id="ARBA00012266"/>
    </source>
</evidence>
<dbReference type="Gene3D" id="3.60.120.10">
    <property type="entry name" value="Anthranilate synthase"/>
    <property type="match status" value="1"/>
</dbReference>
<evidence type="ECO:0000256" key="6">
    <source>
        <dbReference type="ARBA" id="ARBA00023141"/>
    </source>
</evidence>
<protein>
    <recommendedName>
        <fullName evidence="3">anthranilate synthase</fullName>
        <ecNumber evidence="3">4.1.3.27</ecNumber>
    </recommendedName>
</protein>
<keyword evidence="7" id="KW-0456">Lyase</keyword>
<sequence length="502" mass="56148">MSHNISVKPSLEDVQEFIAADAGNTIPIFAEIPADMLTPVMAYLKVSDKCDYSFLLESIAGGEKIGRYSFIGSDPYKILKTGPEEALQGDPLTILEKELKNIRYVKVKGIQDFTGGAIGYIGYDNVQYFEPRTKRDDLQDPIGLPDAVFLFCDTIVIFDHLYQKIQVVTHYRSDVTDPAEVEIQYLKAVEEIQITIDLLENETTPKIPQPRVILGQEPVSNVGKDGYEGFVTDLKKHIKLGDIIQAVPSQRLAKPTSLHPFNIYRHLRSINPSPYMFYLDLKDFTLVGASPEMLVKVQDRVVFTHPIAGTRKRGDTPEKDIELGEELLADPKERAEHIMLVDLGRNDVNRVCKPESVKVDSLMHLERYSHVMHIVSNVSGTLREDKTPFDAFRSIFPAGTTSGAPKVRAMELISDLEKTKRGVYAGAVGHFDYAGGLDTCIALRTMVVKDGVAYLQAGGGIVHDSVEEDEYQETINKLGSNLTALKVCEEYYYRKQQLEGQL</sequence>
<feature type="domain" description="Chorismate-utilising enzyme C-terminal" evidence="8">
    <location>
        <begin position="224"/>
        <end position="477"/>
    </location>
</feature>
<evidence type="ECO:0000313" key="11">
    <source>
        <dbReference type="Proteomes" id="UP000723463"/>
    </source>
</evidence>
<evidence type="ECO:0000256" key="2">
    <source>
        <dbReference type="ARBA" id="ARBA00009562"/>
    </source>
</evidence>
<proteinExistence type="inferred from homology"/>
<dbReference type="InterPro" id="IPR006805">
    <property type="entry name" value="Anth_synth_I_N"/>
</dbReference>
<evidence type="ECO:0000256" key="4">
    <source>
        <dbReference type="ARBA" id="ARBA00022605"/>
    </source>
</evidence>
<dbReference type="InterPro" id="IPR015890">
    <property type="entry name" value="Chorismate_C"/>
</dbReference>
<evidence type="ECO:0000259" key="9">
    <source>
        <dbReference type="Pfam" id="PF04715"/>
    </source>
</evidence>
<comment type="caution">
    <text evidence="10">The sequence shown here is derived from an EMBL/GenBank/DDBJ whole genome shotgun (WGS) entry which is preliminary data.</text>
</comment>
<dbReference type="InterPro" id="IPR005256">
    <property type="entry name" value="Anth_synth_I_PabB"/>
</dbReference>
<evidence type="ECO:0000259" key="8">
    <source>
        <dbReference type="Pfam" id="PF00425"/>
    </source>
</evidence>
<dbReference type="AlphaFoldDB" id="A0A9P6EZ70"/>
<keyword evidence="5" id="KW-0822">Tryptophan biosynthesis</keyword>
<reference evidence="10" key="1">
    <citation type="journal article" date="2020" name="Fungal Divers.">
        <title>Resolving the Mortierellaceae phylogeny through synthesis of multi-gene phylogenetics and phylogenomics.</title>
        <authorList>
            <person name="Vandepol N."/>
            <person name="Liber J."/>
            <person name="Desiro A."/>
            <person name="Na H."/>
            <person name="Kennedy M."/>
            <person name="Barry K."/>
            <person name="Grigoriev I.V."/>
            <person name="Miller A.N."/>
            <person name="O'Donnell K."/>
            <person name="Stajich J.E."/>
            <person name="Bonito G."/>
        </authorList>
    </citation>
    <scope>NUCLEOTIDE SEQUENCE</scope>
    <source>
        <strain evidence="10">NRRL 2591</strain>
    </source>
</reference>
<evidence type="ECO:0000313" key="10">
    <source>
        <dbReference type="EMBL" id="KAF9538683.1"/>
    </source>
</evidence>
<evidence type="ECO:0000256" key="5">
    <source>
        <dbReference type="ARBA" id="ARBA00022822"/>
    </source>
</evidence>
<dbReference type="PRINTS" id="PR00095">
    <property type="entry name" value="ANTSNTHASEI"/>
</dbReference>
<dbReference type="Proteomes" id="UP000723463">
    <property type="component" value="Unassembled WGS sequence"/>
</dbReference>
<dbReference type="EMBL" id="JAAAXW010000291">
    <property type="protein sequence ID" value="KAF9538683.1"/>
    <property type="molecule type" value="Genomic_DNA"/>
</dbReference>
<dbReference type="Pfam" id="PF00425">
    <property type="entry name" value="Chorismate_bind"/>
    <property type="match status" value="1"/>
</dbReference>
<dbReference type="PANTHER" id="PTHR11236">
    <property type="entry name" value="AMINOBENZOATE/ANTHRANILATE SYNTHASE"/>
    <property type="match status" value="1"/>
</dbReference>
<comment type="similarity">
    <text evidence="2">Belongs to the anthranilate synthase component I family.</text>
</comment>
<feature type="domain" description="Anthranilate synthase component I N-terminal" evidence="9">
    <location>
        <begin position="35"/>
        <end position="166"/>
    </location>
</feature>
<organism evidence="10 11">
    <name type="scientific">Mortierella hygrophila</name>
    <dbReference type="NCBI Taxonomy" id="979708"/>
    <lineage>
        <taxon>Eukaryota</taxon>
        <taxon>Fungi</taxon>
        <taxon>Fungi incertae sedis</taxon>
        <taxon>Mucoromycota</taxon>
        <taxon>Mortierellomycotina</taxon>
        <taxon>Mortierellomycetes</taxon>
        <taxon>Mortierellales</taxon>
        <taxon>Mortierellaceae</taxon>
        <taxon>Mortierella</taxon>
    </lineage>
</organism>
<gene>
    <name evidence="10" type="ORF">EC957_006355</name>
</gene>
<dbReference type="NCBIfam" id="TIGR00564">
    <property type="entry name" value="trpE_most"/>
    <property type="match status" value="1"/>
</dbReference>
<evidence type="ECO:0000256" key="7">
    <source>
        <dbReference type="ARBA" id="ARBA00023239"/>
    </source>
</evidence>
<accession>A0A9P6EZ70</accession>
<dbReference type="Pfam" id="PF04715">
    <property type="entry name" value="Anth_synt_I_N"/>
    <property type="match status" value="1"/>
</dbReference>
<dbReference type="PANTHER" id="PTHR11236:SF9">
    <property type="entry name" value="ANTHRANILATE SYNTHASE COMPONENT 1"/>
    <property type="match status" value="1"/>
</dbReference>
<comment type="pathway">
    <text evidence="1">Amino-acid biosynthesis; L-tryptophan biosynthesis; L-tryptophan from chorismate: step 1/5.</text>
</comment>
<keyword evidence="11" id="KW-1185">Reference proteome</keyword>
<dbReference type="SUPFAM" id="SSF56322">
    <property type="entry name" value="ADC synthase"/>
    <property type="match status" value="1"/>
</dbReference>
<dbReference type="InterPro" id="IPR005801">
    <property type="entry name" value="ADC_synthase"/>
</dbReference>
<dbReference type="InterPro" id="IPR019999">
    <property type="entry name" value="Anth_synth_I-like"/>
</dbReference>
<name>A0A9P6EZ70_9FUNG</name>
<evidence type="ECO:0000256" key="1">
    <source>
        <dbReference type="ARBA" id="ARBA00004873"/>
    </source>
</evidence>
<dbReference type="EC" id="4.1.3.27" evidence="3"/>
<keyword evidence="4" id="KW-0028">Amino-acid biosynthesis</keyword>
<dbReference type="GO" id="GO:0004049">
    <property type="term" value="F:anthranilate synthase activity"/>
    <property type="evidence" value="ECO:0007669"/>
    <property type="project" value="UniProtKB-EC"/>
</dbReference>
<keyword evidence="6" id="KW-0057">Aromatic amino acid biosynthesis</keyword>